<reference evidence="2" key="1">
    <citation type="submission" date="2021-03" db="EMBL/GenBank/DDBJ databases">
        <title>Genomic analysis provides insights into the functional capacity of soil bacteria communities inhabiting an altitudinal gradient in the Atacama Desert.</title>
        <authorList>
            <person name="Gonzalez M."/>
            <person name="Maldonado J."/>
            <person name="Maza F."/>
            <person name="Hodar C."/>
            <person name="Cortes M."/>
            <person name="Palma R."/>
            <person name="Andreani C."/>
            <person name="Gaete A."/>
            <person name="Vasquez-Dean J."/>
            <person name="Acuna V."/>
            <person name="Aguado M."/>
            <person name="Mandakovic D."/>
            <person name="Latorre M."/>
            <person name="Orellana A."/>
            <person name="Gutierrez R."/>
            <person name="Montecino M."/>
            <person name="Allende M."/>
            <person name="Maass A."/>
            <person name="Cambiazo V."/>
        </authorList>
    </citation>
    <scope>NUCLEOTIDE SEQUENCE</scope>
    <source>
        <strain evidence="2">ISL-25</strain>
    </source>
</reference>
<accession>A0A944HCV4</accession>
<comment type="caution">
    <text evidence="2">The sequence shown here is derived from an EMBL/GenBank/DDBJ whole genome shotgun (WGS) entry which is preliminary data.</text>
</comment>
<organism evidence="2 3">
    <name type="scientific">Pseudomonas fluorescens</name>
    <dbReference type="NCBI Taxonomy" id="294"/>
    <lineage>
        <taxon>Bacteria</taxon>
        <taxon>Pseudomonadati</taxon>
        <taxon>Pseudomonadota</taxon>
        <taxon>Gammaproteobacteria</taxon>
        <taxon>Pseudomonadales</taxon>
        <taxon>Pseudomonadaceae</taxon>
        <taxon>Pseudomonas</taxon>
    </lineage>
</organism>
<evidence type="ECO:0000256" key="1">
    <source>
        <dbReference type="SAM" id="SignalP"/>
    </source>
</evidence>
<feature type="signal peptide" evidence="1">
    <location>
        <begin position="1"/>
        <end position="24"/>
    </location>
</feature>
<name>A0A944HCV4_PSEFL</name>
<gene>
    <name evidence="2" type="ORF">J7E47_14845</name>
</gene>
<evidence type="ECO:0000313" key="3">
    <source>
        <dbReference type="Proteomes" id="UP000692896"/>
    </source>
</evidence>
<evidence type="ECO:0000313" key="2">
    <source>
        <dbReference type="EMBL" id="MBT2329995.1"/>
    </source>
</evidence>
<feature type="chain" id="PRO_5037245430" description="Amino acid ABC transporter substrate-binding protein" evidence="1">
    <location>
        <begin position="25"/>
        <end position="81"/>
    </location>
</feature>
<sequence>MKRSNTQRFLGVCAGFLLFMLAAAAVFAWKTVEPGSLTIAFSGEMPGTGYQDGRMVGYDGEIIQQVSENLGLKIKPALMEW</sequence>
<evidence type="ECO:0008006" key="4">
    <source>
        <dbReference type="Google" id="ProtNLM"/>
    </source>
</evidence>
<dbReference type="EMBL" id="JAGGOB010000030">
    <property type="protein sequence ID" value="MBT2329995.1"/>
    <property type="molecule type" value="Genomic_DNA"/>
</dbReference>
<dbReference type="AlphaFoldDB" id="A0A944HCV4"/>
<dbReference type="SUPFAM" id="SSF53850">
    <property type="entry name" value="Periplasmic binding protein-like II"/>
    <property type="match status" value="1"/>
</dbReference>
<dbReference type="RefSeq" id="WP_214963895.1">
    <property type="nucleotide sequence ID" value="NZ_JAGGNZ010000005.1"/>
</dbReference>
<dbReference type="Gene3D" id="3.40.190.10">
    <property type="entry name" value="Periplasmic binding protein-like II"/>
    <property type="match status" value="1"/>
</dbReference>
<protein>
    <recommendedName>
        <fullName evidence="4">Amino acid ABC transporter substrate-binding protein</fullName>
    </recommendedName>
</protein>
<keyword evidence="1" id="KW-0732">Signal</keyword>
<proteinExistence type="predicted"/>
<dbReference type="Proteomes" id="UP000692896">
    <property type="component" value="Unassembled WGS sequence"/>
</dbReference>